<proteinExistence type="predicted"/>
<evidence type="ECO:0000313" key="1">
    <source>
        <dbReference type="EMBL" id="AXV09384.1"/>
    </source>
</evidence>
<organism evidence="1 2">
    <name type="scientific">Euzebya pacifica</name>
    <dbReference type="NCBI Taxonomy" id="1608957"/>
    <lineage>
        <taxon>Bacteria</taxon>
        <taxon>Bacillati</taxon>
        <taxon>Actinomycetota</taxon>
        <taxon>Nitriliruptoria</taxon>
        <taxon>Euzebyales</taxon>
    </lineage>
</organism>
<accession>A0A346Y4I7</accession>
<evidence type="ECO:0008006" key="3">
    <source>
        <dbReference type="Google" id="ProtNLM"/>
    </source>
</evidence>
<dbReference type="Proteomes" id="UP000264006">
    <property type="component" value="Chromosome"/>
</dbReference>
<dbReference type="InterPro" id="IPR025506">
    <property type="entry name" value="Abi_alpha"/>
</dbReference>
<evidence type="ECO:0000313" key="2">
    <source>
        <dbReference type="Proteomes" id="UP000264006"/>
    </source>
</evidence>
<dbReference type="EMBL" id="CP031165">
    <property type="protein sequence ID" value="AXV09384.1"/>
    <property type="molecule type" value="Genomic_DNA"/>
</dbReference>
<sequence>MSTDREFPDDDRARTDTGLPVVPTARAVDAGRQMADDLSLQADPVRVVTAGVGLARLTVGATARLGRWGLGASMRIGNRVIKAAVAGETATSLLDDATEALREQARDLLGIVDDAGRVVGLQMPREQHRALPDRSADDLQAKGAALLEASADVTYDEPYHPAYARILDQMAPDEARILRLMELEGPQAIVDVRTSSPIPGASELIESDLNMVGAEAGCRYLDRVPAYLNNLQRLGLIAHSSDQVEDHSRYQVLEAQPDVLAALRSHSRTKTIRKSLRVTPFGTDFARTCLLGRGGTIDDPVSG</sequence>
<dbReference type="AlphaFoldDB" id="A0A346Y4I7"/>
<gene>
    <name evidence="1" type="ORF">DVS28_a4723</name>
</gene>
<keyword evidence="2" id="KW-1185">Reference proteome</keyword>
<name>A0A346Y4I7_9ACTN</name>
<dbReference type="RefSeq" id="WP_114593577.1">
    <property type="nucleotide sequence ID" value="NZ_CP031165.1"/>
</dbReference>
<dbReference type="OrthoDB" id="3761621at2"/>
<dbReference type="Gene3D" id="3.30.110.190">
    <property type="match status" value="1"/>
</dbReference>
<protein>
    <recommendedName>
        <fullName evidence="3">DUF4393 domain-containing protein</fullName>
    </recommendedName>
</protein>
<dbReference type="KEGG" id="euz:DVS28_a4723"/>
<reference evidence="1 2" key="1">
    <citation type="submission" date="2018-09" db="EMBL/GenBank/DDBJ databases">
        <title>Complete genome sequence of Euzebya sp. DY32-46 isolated from seawater of Pacific Ocean.</title>
        <authorList>
            <person name="Xu L."/>
            <person name="Wu Y.-H."/>
            <person name="Xu X.-W."/>
        </authorList>
    </citation>
    <scope>NUCLEOTIDE SEQUENCE [LARGE SCALE GENOMIC DNA]</scope>
    <source>
        <strain evidence="1 2">DY32-46</strain>
    </source>
</reference>
<dbReference type="Pfam" id="PF14337">
    <property type="entry name" value="Abi_alpha"/>
    <property type="match status" value="1"/>
</dbReference>